<protein>
    <submittedName>
        <fullName evidence="3">Uncharacterized protein</fullName>
    </submittedName>
</protein>
<feature type="region of interest" description="Disordered" evidence="1">
    <location>
        <begin position="145"/>
        <end position="164"/>
    </location>
</feature>
<accession>A0A7S0I667</accession>
<dbReference type="EMBL" id="HBEP01038453">
    <property type="protein sequence ID" value="CAD8512150.1"/>
    <property type="molecule type" value="Transcribed_RNA"/>
</dbReference>
<evidence type="ECO:0000256" key="2">
    <source>
        <dbReference type="SAM" id="Phobius"/>
    </source>
</evidence>
<organism evidence="3">
    <name type="scientific">Phaeocystis antarctica</name>
    <dbReference type="NCBI Taxonomy" id="33657"/>
    <lineage>
        <taxon>Eukaryota</taxon>
        <taxon>Haptista</taxon>
        <taxon>Haptophyta</taxon>
        <taxon>Prymnesiophyceae</taxon>
        <taxon>Phaeocystales</taxon>
        <taxon>Phaeocystaceae</taxon>
        <taxon>Phaeocystis</taxon>
    </lineage>
</organism>
<keyword evidence="2" id="KW-0812">Transmembrane</keyword>
<evidence type="ECO:0000256" key="1">
    <source>
        <dbReference type="SAM" id="MobiDB-lite"/>
    </source>
</evidence>
<feature type="region of interest" description="Disordered" evidence="1">
    <location>
        <begin position="93"/>
        <end position="118"/>
    </location>
</feature>
<gene>
    <name evidence="3" type="ORF">PANT1444_LOCUS21807</name>
</gene>
<sequence>MLFTRPSPSVQFTTMMMGYVGWLVVVVSMRAAYDPMLSPLLTPLSPTLSTWRPAKEVVPLSNITTGCVASESLIACLERVGRKELLIPQEAKHAEDEQPLNSLHPPQGSAPADVVPSETSASVESDLMLLLPLLLLNAAFAYAGSRPKARRPKPPPCPPQGGKKTLAQQFAYQSKAETGKAMRRSNNVKHTVPARRVMASTNRGALKGGF</sequence>
<evidence type="ECO:0000313" key="3">
    <source>
        <dbReference type="EMBL" id="CAD8512150.1"/>
    </source>
</evidence>
<keyword evidence="2" id="KW-1133">Transmembrane helix</keyword>
<reference evidence="3" key="1">
    <citation type="submission" date="2021-01" db="EMBL/GenBank/DDBJ databases">
        <authorList>
            <person name="Corre E."/>
            <person name="Pelletier E."/>
            <person name="Niang G."/>
            <person name="Scheremetjew M."/>
            <person name="Finn R."/>
            <person name="Kale V."/>
            <person name="Holt S."/>
            <person name="Cochrane G."/>
            <person name="Meng A."/>
            <person name="Brown T."/>
            <person name="Cohen L."/>
        </authorList>
    </citation>
    <scope>NUCLEOTIDE SEQUENCE</scope>
    <source>
        <strain evidence="3">CCMP1374</strain>
    </source>
</reference>
<name>A0A7S0I667_9EUKA</name>
<dbReference type="AlphaFoldDB" id="A0A7S0I667"/>
<feature type="transmembrane region" description="Helical" evidence="2">
    <location>
        <begin position="12"/>
        <end position="33"/>
    </location>
</feature>
<keyword evidence="2" id="KW-0472">Membrane</keyword>
<proteinExistence type="predicted"/>